<evidence type="ECO:0000256" key="1">
    <source>
        <dbReference type="ARBA" id="ARBA00004123"/>
    </source>
</evidence>
<dbReference type="FunFam" id="2.20.25.80:FF:000004">
    <property type="entry name" value="WRKY transcription factor 65"/>
    <property type="match status" value="1"/>
</dbReference>
<name>A0A835PSI4_VANPL</name>
<dbReference type="PROSITE" id="PS50811">
    <property type="entry name" value="WRKY"/>
    <property type="match status" value="1"/>
</dbReference>
<evidence type="ECO:0000313" key="8">
    <source>
        <dbReference type="EMBL" id="KAG0457830.1"/>
    </source>
</evidence>
<feature type="region of interest" description="Disordered" evidence="6">
    <location>
        <begin position="118"/>
        <end position="156"/>
    </location>
</feature>
<feature type="region of interest" description="Disordered" evidence="6">
    <location>
        <begin position="1"/>
        <end position="76"/>
    </location>
</feature>
<proteinExistence type="predicted"/>
<gene>
    <name evidence="8" type="ORF">HPP92_022987</name>
</gene>
<dbReference type="PANTHER" id="PTHR32096">
    <property type="entry name" value="WRKY TRANSCRIPTION FACTOR 30-RELATED-RELATED"/>
    <property type="match status" value="1"/>
</dbReference>
<reference evidence="8 9" key="1">
    <citation type="journal article" date="2020" name="Nat. Food">
        <title>A phased Vanilla planifolia genome enables genetic improvement of flavour and production.</title>
        <authorList>
            <person name="Hasing T."/>
            <person name="Tang H."/>
            <person name="Brym M."/>
            <person name="Khazi F."/>
            <person name="Huang T."/>
            <person name="Chambers A.H."/>
        </authorList>
    </citation>
    <scope>NUCLEOTIDE SEQUENCE [LARGE SCALE GENOMIC DNA]</scope>
    <source>
        <tissue evidence="8">Leaf</tissue>
    </source>
</reference>
<evidence type="ECO:0000256" key="4">
    <source>
        <dbReference type="ARBA" id="ARBA00023163"/>
    </source>
</evidence>
<keyword evidence="2" id="KW-0805">Transcription regulation</keyword>
<feature type="compositionally biased region" description="Basic residues" evidence="6">
    <location>
        <begin position="119"/>
        <end position="128"/>
    </location>
</feature>
<dbReference type="Pfam" id="PF03106">
    <property type="entry name" value="WRKY"/>
    <property type="match status" value="1"/>
</dbReference>
<evidence type="ECO:0000256" key="5">
    <source>
        <dbReference type="ARBA" id="ARBA00023242"/>
    </source>
</evidence>
<dbReference type="GO" id="GO:0005634">
    <property type="term" value="C:nucleus"/>
    <property type="evidence" value="ECO:0007669"/>
    <property type="project" value="UniProtKB-SubCell"/>
</dbReference>
<dbReference type="GO" id="GO:0000976">
    <property type="term" value="F:transcription cis-regulatory region binding"/>
    <property type="evidence" value="ECO:0007669"/>
    <property type="project" value="TreeGrafter"/>
</dbReference>
<dbReference type="EMBL" id="JADCNL010000012">
    <property type="protein sequence ID" value="KAG0457830.1"/>
    <property type="molecule type" value="Genomic_DNA"/>
</dbReference>
<evidence type="ECO:0000256" key="3">
    <source>
        <dbReference type="ARBA" id="ARBA00023125"/>
    </source>
</evidence>
<dbReference type="OrthoDB" id="5986190at2759"/>
<organism evidence="8 9">
    <name type="scientific">Vanilla planifolia</name>
    <name type="common">Vanilla</name>
    <dbReference type="NCBI Taxonomy" id="51239"/>
    <lineage>
        <taxon>Eukaryota</taxon>
        <taxon>Viridiplantae</taxon>
        <taxon>Streptophyta</taxon>
        <taxon>Embryophyta</taxon>
        <taxon>Tracheophyta</taxon>
        <taxon>Spermatophyta</taxon>
        <taxon>Magnoliopsida</taxon>
        <taxon>Liliopsida</taxon>
        <taxon>Asparagales</taxon>
        <taxon>Orchidaceae</taxon>
        <taxon>Vanilloideae</taxon>
        <taxon>Vanilleae</taxon>
        <taxon>Vanilla</taxon>
    </lineage>
</organism>
<dbReference type="Proteomes" id="UP000636800">
    <property type="component" value="Chromosome 12"/>
</dbReference>
<protein>
    <recommendedName>
        <fullName evidence="7">WRKY domain-containing protein</fullName>
    </recommendedName>
</protein>
<dbReference type="SUPFAM" id="SSF118290">
    <property type="entry name" value="WRKY DNA-binding domain"/>
    <property type="match status" value="1"/>
</dbReference>
<dbReference type="GO" id="GO:0003700">
    <property type="term" value="F:DNA-binding transcription factor activity"/>
    <property type="evidence" value="ECO:0007669"/>
    <property type="project" value="InterPro"/>
</dbReference>
<sequence length="275" mass="29846">MDAPLEDQGASPAVGNSISPKKSGRRSAQKRVVSVPVPEVEGTRQKAGGGETSPPSDSWTWRKYGQKPIKGSPYPRGYYRCSSSKGCPARKQVERSRTDPTVFIVTYSFEHNHSWPLPRNHHRHHHHGTSVIASSHEPKPDAEPSPSEPVSDPEEKFSELIVEETSLMIPDDFRWPSASSSAAIDDGILYGTLCGGLTTVDDCEKFSSSGSRVAMDEEEDALFAGLGELPECSVVFRRGFLECPMRGGDEAKRCGMEADEPASAATASWCHGTGL</sequence>
<keyword evidence="9" id="KW-1185">Reference proteome</keyword>
<dbReference type="InterPro" id="IPR003657">
    <property type="entry name" value="WRKY_dom"/>
</dbReference>
<dbReference type="AlphaFoldDB" id="A0A835PSI4"/>
<evidence type="ECO:0000259" key="7">
    <source>
        <dbReference type="PROSITE" id="PS50811"/>
    </source>
</evidence>
<dbReference type="PANTHER" id="PTHR32096:SF19">
    <property type="entry name" value="OS01G0750100 PROTEIN"/>
    <property type="match status" value="1"/>
</dbReference>
<dbReference type="InterPro" id="IPR036576">
    <property type="entry name" value="WRKY_dom_sf"/>
</dbReference>
<evidence type="ECO:0000313" key="9">
    <source>
        <dbReference type="Proteomes" id="UP000636800"/>
    </source>
</evidence>
<comment type="subcellular location">
    <subcellularLocation>
        <location evidence="1">Nucleus</location>
    </subcellularLocation>
</comment>
<keyword evidence="4" id="KW-0804">Transcription</keyword>
<comment type="caution">
    <text evidence="8">The sequence shown here is derived from an EMBL/GenBank/DDBJ whole genome shotgun (WGS) entry which is preliminary data.</text>
</comment>
<dbReference type="SMART" id="SM00774">
    <property type="entry name" value="WRKY"/>
    <property type="match status" value="1"/>
</dbReference>
<evidence type="ECO:0000256" key="2">
    <source>
        <dbReference type="ARBA" id="ARBA00023015"/>
    </source>
</evidence>
<feature type="domain" description="WRKY" evidence="7">
    <location>
        <begin position="50"/>
        <end position="116"/>
    </location>
</feature>
<evidence type="ECO:0000256" key="6">
    <source>
        <dbReference type="SAM" id="MobiDB-lite"/>
    </source>
</evidence>
<dbReference type="Gene3D" id="2.20.25.80">
    <property type="entry name" value="WRKY domain"/>
    <property type="match status" value="1"/>
</dbReference>
<keyword evidence="3" id="KW-0238">DNA-binding</keyword>
<keyword evidence="5" id="KW-0539">Nucleus</keyword>
<dbReference type="InterPro" id="IPR044810">
    <property type="entry name" value="WRKY_plant"/>
</dbReference>
<accession>A0A835PSI4</accession>